<dbReference type="InterPro" id="IPR017871">
    <property type="entry name" value="ABC_transporter-like_CS"/>
</dbReference>
<evidence type="ECO:0000259" key="8">
    <source>
        <dbReference type="PROSITE" id="PS50893"/>
    </source>
</evidence>
<comment type="caution">
    <text evidence="10">The sequence shown here is derived from an EMBL/GenBank/DDBJ whole genome shotgun (WGS) entry which is preliminary data.</text>
</comment>
<reference evidence="10 11" key="1">
    <citation type="submission" date="2013-03" db="EMBL/GenBank/DDBJ databases">
        <title>Salinisphaera hydrothermalis C41B8 Genome Sequencing.</title>
        <authorList>
            <person name="Li C."/>
            <person name="Lai Q."/>
            <person name="Shao Z."/>
        </authorList>
    </citation>
    <scope>NUCLEOTIDE SEQUENCE [LARGE SCALE GENOMIC DNA]</scope>
    <source>
        <strain evidence="10 11">C41B8</strain>
    </source>
</reference>
<dbReference type="SMART" id="SM00382">
    <property type="entry name" value="AAA"/>
    <property type="match status" value="1"/>
</dbReference>
<dbReference type="PANTHER" id="PTHR24221">
    <property type="entry name" value="ATP-BINDING CASSETTE SUB-FAMILY B"/>
    <property type="match status" value="1"/>
</dbReference>
<dbReference type="PROSITE" id="PS50893">
    <property type="entry name" value="ABC_TRANSPORTER_2"/>
    <property type="match status" value="1"/>
</dbReference>
<dbReference type="Proteomes" id="UP000028302">
    <property type="component" value="Unassembled WGS sequence"/>
</dbReference>
<dbReference type="InterPro" id="IPR003593">
    <property type="entry name" value="AAA+_ATPase"/>
</dbReference>
<dbReference type="Pfam" id="PF00664">
    <property type="entry name" value="ABC_membrane"/>
    <property type="match status" value="1"/>
</dbReference>
<keyword evidence="11" id="KW-1185">Reference proteome</keyword>
<dbReference type="GO" id="GO:0005524">
    <property type="term" value="F:ATP binding"/>
    <property type="evidence" value="ECO:0007669"/>
    <property type="project" value="UniProtKB-KW"/>
</dbReference>
<dbReference type="EMBL" id="APNK01000004">
    <property type="protein sequence ID" value="KEZ78479.1"/>
    <property type="molecule type" value="Genomic_DNA"/>
</dbReference>
<keyword evidence="2 7" id="KW-0812">Transmembrane</keyword>
<feature type="domain" description="ABC transporter" evidence="8">
    <location>
        <begin position="348"/>
        <end position="570"/>
    </location>
</feature>
<dbReference type="AlphaFoldDB" id="A0A084IP45"/>
<evidence type="ECO:0000256" key="5">
    <source>
        <dbReference type="ARBA" id="ARBA00022989"/>
    </source>
</evidence>
<dbReference type="PANTHER" id="PTHR24221:SF654">
    <property type="entry name" value="ATP-BINDING CASSETTE SUB-FAMILY B MEMBER 6"/>
    <property type="match status" value="1"/>
</dbReference>
<dbReference type="GO" id="GO:0016887">
    <property type="term" value="F:ATP hydrolysis activity"/>
    <property type="evidence" value="ECO:0007669"/>
    <property type="project" value="InterPro"/>
</dbReference>
<dbReference type="OrthoDB" id="6336411at2"/>
<evidence type="ECO:0000313" key="10">
    <source>
        <dbReference type="EMBL" id="KEZ78479.1"/>
    </source>
</evidence>
<feature type="transmembrane region" description="Helical" evidence="7">
    <location>
        <begin position="150"/>
        <end position="170"/>
    </location>
</feature>
<dbReference type="SUPFAM" id="SSF52540">
    <property type="entry name" value="P-loop containing nucleoside triphosphate hydrolases"/>
    <property type="match status" value="1"/>
</dbReference>
<dbReference type="InterPro" id="IPR003439">
    <property type="entry name" value="ABC_transporter-like_ATP-bd"/>
</dbReference>
<sequence length="570" mass="62201">MRLIKEFINQYPLQCLLVCVSLTVASVAEGLSISTLLPLLTIATNGSSSLVSHKTSDFLSEGLHWLSISPTIGTMISIVAVGLVLKAGLTLFAYRQVGYTVAAIATDGRLNFLRALSSSRWEYFLSQRTGRLSNTISTEATNSAEAFQSMANFAALISQATVFLIVALLINWKIAALAMVVGSLVFGVLKIMVSISREAGGRQSNAFQQLMALLTDSLSSLKPLKSMAREGQIDRMLERQTRELNSALRMRVLAQESLKALQELLIGIVLIVGVAASLLVWNLQLSEIMVLTIVLARMLTRLSKVQQEYQKLASREAFYWAMKEQIQNARAAREAEFGERKPTLEKGVTVEHMSFGYEGRSVLRDVNIEIPAGEFTTLIGFSGAGKTTLIDLIIGLLRTEQGRILIDGVPIDDIDIRAWRSMIGYVPQDTILLNDSIYNNVVVGDENLSEDAAIDALKRAGAWDFISGLTQGIHTNVGEHGGRLSGGQRQRVVIARALVHRPRLLILDEATSALDPETEAAVSATLADLGKDYTVLAVSHRTALTERSSRVYRLDQGTARLTEVPARASA</sequence>
<gene>
    <name evidence="10" type="ORF">C41B8_04586</name>
</gene>
<feature type="transmembrane region" description="Helical" evidence="7">
    <location>
        <begin position="264"/>
        <end position="283"/>
    </location>
</feature>
<dbReference type="PROSITE" id="PS00211">
    <property type="entry name" value="ABC_TRANSPORTER_1"/>
    <property type="match status" value="1"/>
</dbReference>
<keyword evidence="3" id="KW-0547">Nucleotide-binding</keyword>
<keyword evidence="5 7" id="KW-1133">Transmembrane helix</keyword>
<dbReference type="InterPro" id="IPR039421">
    <property type="entry name" value="Type_1_exporter"/>
</dbReference>
<evidence type="ECO:0000256" key="2">
    <source>
        <dbReference type="ARBA" id="ARBA00022692"/>
    </source>
</evidence>
<keyword evidence="4" id="KW-0067">ATP-binding</keyword>
<dbReference type="InterPro" id="IPR036640">
    <property type="entry name" value="ABC1_TM_sf"/>
</dbReference>
<keyword evidence="6 7" id="KW-0472">Membrane</keyword>
<comment type="subcellular location">
    <subcellularLocation>
        <location evidence="1">Cell membrane</location>
        <topology evidence="1">Multi-pass membrane protein</topology>
    </subcellularLocation>
</comment>
<evidence type="ECO:0000256" key="4">
    <source>
        <dbReference type="ARBA" id="ARBA00022840"/>
    </source>
</evidence>
<evidence type="ECO:0000256" key="3">
    <source>
        <dbReference type="ARBA" id="ARBA00022741"/>
    </source>
</evidence>
<evidence type="ECO:0000259" key="9">
    <source>
        <dbReference type="PROSITE" id="PS50929"/>
    </source>
</evidence>
<dbReference type="SUPFAM" id="SSF90123">
    <property type="entry name" value="ABC transporter transmembrane region"/>
    <property type="match status" value="1"/>
</dbReference>
<feature type="transmembrane region" description="Helical" evidence="7">
    <location>
        <begin position="176"/>
        <end position="193"/>
    </location>
</feature>
<proteinExistence type="predicted"/>
<evidence type="ECO:0000256" key="7">
    <source>
        <dbReference type="SAM" id="Phobius"/>
    </source>
</evidence>
<dbReference type="STRING" id="1304275.C41B8_04586"/>
<dbReference type="GO" id="GO:0005886">
    <property type="term" value="C:plasma membrane"/>
    <property type="evidence" value="ECO:0007669"/>
    <property type="project" value="UniProtKB-SubCell"/>
</dbReference>
<dbReference type="RefSeq" id="WP_037334731.1">
    <property type="nucleotide sequence ID" value="NZ_APNK01000004.1"/>
</dbReference>
<feature type="domain" description="ABC transmembrane type-1" evidence="9">
    <location>
        <begin position="16"/>
        <end position="314"/>
    </location>
</feature>
<dbReference type="Gene3D" id="3.40.50.300">
    <property type="entry name" value="P-loop containing nucleotide triphosphate hydrolases"/>
    <property type="match status" value="1"/>
</dbReference>
<feature type="transmembrane region" description="Helical" evidence="7">
    <location>
        <begin position="63"/>
        <end position="85"/>
    </location>
</feature>
<dbReference type="InterPro" id="IPR011527">
    <property type="entry name" value="ABC1_TM_dom"/>
</dbReference>
<evidence type="ECO:0000256" key="1">
    <source>
        <dbReference type="ARBA" id="ARBA00004651"/>
    </source>
</evidence>
<evidence type="ECO:0000313" key="11">
    <source>
        <dbReference type="Proteomes" id="UP000028302"/>
    </source>
</evidence>
<dbReference type="GO" id="GO:0140359">
    <property type="term" value="F:ABC-type transporter activity"/>
    <property type="evidence" value="ECO:0007669"/>
    <property type="project" value="InterPro"/>
</dbReference>
<organism evidence="10 11">
    <name type="scientific">Salinisphaera hydrothermalis (strain C41B8)</name>
    <dbReference type="NCBI Taxonomy" id="1304275"/>
    <lineage>
        <taxon>Bacteria</taxon>
        <taxon>Pseudomonadati</taxon>
        <taxon>Pseudomonadota</taxon>
        <taxon>Gammaproteobacteria</taxon>
        <taxon>Salinisphaerales</taxon>
        <taxon>Salinisphaeraceae</taxon>
        <taxon>Salinisphaera</taxon>
    </lineage>
</organism>
<evidence type="ECO:0000256" key="6">
    <source>
        <dbReference type="ARBA" id="ARBA00023136"/>
    </source>
</evidence>
<dbReference type="InterPro" id="IPR027417">
    <property type="entry name" value="P-loop_NTPase"/>
</dbReference>
<dbReference type="GO" id="GO:0034040">
    <property type="term" value="F:ATPase-coupled lipid transmembrane transporter activity"/>
    <property type="evidence" value="ECO:0007669"/>
    <property type="project" value="TreeGrafter"/>
</dbReference>
<dbReference type="PROSITE" id="PS50929">
    <property type="entry name" value="ABC_TM1F"/>
    <property type="match status" value="1"/>
</dbReference>
<dbReference type="Gene3D" id="1.20.1560.10">
    <property type="entry name" value="ABC transporter type 1, transmembrane domain"/>
    <property type="match status" value="1"/>
</dbReference>
<protein>
    <submittedName>
        <fullName evidence="10">ABC transporter</fullName>
    </submittedName>
</protein>
<accession>A0A084IP45</accession>
<dbReference type="eggNOG" id="COG1132">
    <property type="taxonomic scope" value="Bacteria"/>
</dbReference>
<name>A0A084IP45_SALHC</name>
<dbReference type="Pfam" id="PF00005">
    <property type="entry name" value="ABC_tran"/>
    <property type="match status" value="1"/>
</dbReference>